<evidence type="ECO:0008006" key="4">
    <source>
        <dbReference type="Google" id="ProtNLM"/>
    </source>
</evidence>
<proteinExistence type="predicted"/>
<sequence length="162" mass="18977">MDPDAGAWFMDDDTPSETPASTGDVAAASETPASRSQPQIPTGPPVPNPYAHLLSVPARGRIYTHWARNKNLQYKYVTEYANVYYDDYVNYLDKRQRGIHRDVPRPQEWPERVLRLYAREGERLTHDSQYWNTDKNLVKDRCSIFHAVHSKDYYRRQYKILT</sequence>
<accession>A0AAN9T8Z3</accession>
<keyword evidence="3" id="KW-1185">Reference proteome</keyword>
<protein>
    <recommendedName>
        <fullName evidence="4">Flightin</fullName>
    </recommendedName>
</protein>
<reference evidence="2 3" key="1">
    <citation type="submission" date="2024-03" db="EMBL/GenBank/DDBJ databases">
        <title>Adaptation during the transition from Ophiocordyceps entomopathogen to insect associate is accompanied by gene loss and intensified selection.</title>
        <authorList>
            <person name="Ward C.M."/>
            <person name="Onetto C.A."/>
            <person name="Borneman A.R."/>
        </authorList>
    </citation>
    <scope>NUCLEOTIDE SEQUENCE [LARGE SCALE GENOMIC DNA]</scope>
    <source>
        <strain evidence="2">AWRI1</strain>
        <tissue evidence="2">Single Adult Female</tissue>
    </source>
</reference>
<feature type="compositionally biased region" description="Polar residues" evidence="1">
    <location>
        <begin position="31"/>
        <end position="40"/>
    </location>
</feature>
<organism evidence="2 3">
    <name type="scientific">Parthenolecanium corni</name>
    <dbReference type="NCBI Taxonomy" id="536013"/>
    <lineage>
        <taxon>Eukaryota</taxon>
        <taxon>Metazoa</taxon>
        <taxon>Ecdysozoa</taxon>
        <taxon>Arthropoda</taxon>
        <taxon>Hexapoda</taxon>
        <taxon>Insecta</taxon>
        <taxon>Pterygota</taxon>
        <taxon>Neoptera</taxon>
        <taxon>Paraneoptera</taxon>
        <taxon>Hemiptera</taxon>
        <taxon>Sternorrhyncha</taxon>
        <taxon>Coccoidea</taxon>
        <taxon>Coccidae</taxon>
        <taxon>Parthenolecanium</taxon>
    </lineage>
</organism>
<dbReference type="AlphaFoldDB" id="A0AAN9T8Z3"/>
<comment type="caution">
    <text evidence="2">The sequence shown here is derived from an EMBL/GenBank/DDBJ whole genome shotgun (WGS) entry which is preliminary data.</text>
</comment>
<evidence type="ECO:0000256" key="1">
    <source>
        <dbReference type="SAM" id="MobiDB-lite"/>
    </source>
</evidence>
<feature type="region of interest" description="Disordered" evidence="1">
    <location>
        <begin position="1"/>
        <end position="48"/>
    </location>
</feature>
<gene>
    <name evidence="2" type="ORF">V9T40_011445</name>
</gene>
<dbReference type="Proteomes" id="UP001367676">
    <property type="component" value="Unassembled WGS sequence"/>
</dbReference>
<evidence type="ECO:0000313" key="2">
    <source>
        <dbReference type="EMBL" id="KAK7574254.1"/>
    </source>
</evidence>
<evidence type="ECO:0000313" key="3">
    <source>
        <dbReference type="Proteomes" id="UP001367676"/>
    </source>
</evidence>
<dbReference type="EMBL" id="JBBCAQ010000037">
    <property type="protein sequence ID" value="KAK7574254.1"/>
    <property type="molecule type" value="Genomic_DNA"/>
</dbReference>
<name>A0AAN9T8Z3_9HEMI</name>